<dbReference type="EMBL" id="CCND01000005">
    <property type="protein sequence ID" value="CDX51151.1"/>
    <property type="molecule type" value="Genomic_DNA"/>
</dbReference>
<reference evidence="2" key="1">
    <citation type="submission" date="2014-08" db="EMBL/GenBank/DDBJ databases">
        <authorList>
            <person name="Edwards T."/>
        </authorList>
    </citation>
    <scope>NUCLEOTIDE SEQUENCE [LARGE SCALE GENOMIC DNA]</scope>
</reference>
<sequence>MIRNPEEFRTPELLPFAQTGQKLLRAMAATQAHSIRALLRYQIESVSFLKRRFEDDLKLVEKLTSGDEFVDAFDVFVNFIQNATSDYANEAGKFASIGARLASDTAGQVRMEAATTMDDMAAATLAT</sequence>
<protein>
    <recommendedName>
        <fullName evidence="3">Phasin domain-containing protein</fullName>
    </recommendedName>
</protein>
<dbReference type="AlphaFoldDB" id="A0A0K2VQH5"/>
<dbReference type="Proteomes" id="UP000182888">
    <property type="component" value="Unassembled WGS sequence"/>
</dbReference>
<accession>A0A0K2VQH5</accession>
<evidence type="ECO:0008006" key="3">
    <source>
        <dbReference type="Google" id="ProtNLM"/>
    </source>
</evidence>
<gene>
    <name evidence="1" type="ORF">MPL1032_130170</name>
</gene>
<evidence type="ECO:0000313" key="1">
    <source>
        <dbReference type="EMBL" id="CDX51151.1"/>
    </source>
</evidence>
<proteinExistence type="predicted"/>
<name>A0A0K2VQH5_MESPL</name>
<evidence type="ECO:0000313" key="2">
    <source>
        <dbReference type="Proteomes" id="UP000182888"/>
    </source>
</evidence>
<organism evidence="1 2">
    <name type="scientific">Mesorhizobium plurifarium</name>
    <dbReference type="NCBI Taxonomy" id="69974"/>
    <lineage>
        <taxon>Bacteria</taxon>
        <taxon>Pseudomonadati</taxon>
        <taxon>Pseudomonadota</taxon>
        <taxon>Alphaproteobacteria</taxon>
        <taxon>Hyphomicrobiales</taxon>
        <taxon>Phyllobacteriaceae</taxon>
        <taxon>Mesorhizobium</taxon>
    </lineage>
</organism>